<dbReference type="RefSeq" id="WP_111575415.1">
    <property type="nucleotide sequence ID" value="NZ_JBHEEY010000004.1"/>
</dbReference>
<protein>
    <submittedName>
        <fullName evidence="1">Putative membrane-anchored protein</fullName>
    </submittedName>
</protein>
<organism evidence="1 2">
    <name type="scientific">Falsochrobactrum ovis</name>
    <dbReference type="NCBI Taxonomy" id="1293442"/>
    <lineage>
        <taxon>Bacteria</taxon>
        <taxon>Pseudomonadati</taxon>
        <taxon>Pseudomonadota</taxon>
        <taxon>Alphaproteobacteria</taxon>
        <taxon>Hyphomicrobiales</taxon>
        <taxon>Brucellaceae</taxon>
        <taxon>Falsochrobactrum</taxon>
    </lineage>
</organism>
<evidence type="ECO:0000313" key="2">
    <source>
        <dbReference type="Proteomes" id="UP000249453"/>
    </source>
</evidence>
<gene>
    <name evidence="1" type="ORF">C7374_10694</name>
</gene>
<dbReference type="Proteomes" id="UP000249453">
    <property type="component" value="Unassembled WGS sequence"/>
</dbReference>
<dbReference type="Pfam" id="PF14345">
    <property type="entry name" value="GDYXXLXY"/>
    <property type="match status" value="1"/>
</dbReference>
<comment type="caution">
    <text evidence="1">The sequence shown here is derived from an EMBL/GenBank/DDBJ whole genome shotgun (WGS) entry which is preliminary data.</text>
</comment>
<keyword evidence="2" id="KW-1185">Reference proteome</keyword>
<name>A0A364JUX7_9HYPH</name>
<proteinExistence type="predicted"/>
<reference evidence="1 2" key="1">
    <citation type="submission" date="2018-06" db="EMBL/GenBank/DDBJ databases">
        <title>Genomic Encyclopedia of Type Strains, Phase IV (KMG-IV): sequencing the most valuable type-strain genomes for metagenomic binning, comparative biology and taxonomic classification.</title>
        <authorList>
            <person name="Goeker M."/>
        </authorList>
    </citation>
    <scope>NUCLEOTIDE SEQUENCE [LARGE SCALE GENOMIC DNA]</scope>
    <source>
        <strain evidence="1 2">DSM 26720</strain>
    </source>
</reference>
<evidence type="ECO:0000313" key="1">
    <source>
        <dbReference type="EMBL" id="RAK28561.1"/>
    </source>
</evidence>
<sequence>MLSRNRKRLYIGAVLAALLQTGVLFGAVEKRAYILRGGQEVVLQTEPVDPRDLMRGDYVTLRYQISSIKRDAIRGVPAAGDRNLYVAVKPDGDGFAQFSRAAFAPFTDLSDGEVQLRGKAVNTIPNASGAIIGVLYGIERYYVPEGEGRRVERAQQAKRITAVVAVDPDGHAVLKSLRDNGRQLYAEPLY</sequence>
<dbReference type="OrthoDB" id="4868247at2"/>
<dbReference type="InterPro" id="IPR025833">
    <property type="entry name" value="GDYXXLXY"/>
</dbReference>
<dbReference type="AlphaFoldDB" id="A0A364JUX7"/>
<dbReference type="EMBL" id="QLMK01000006">
    <property type="protein sequence ID" value="RAK28561.1"/>
    <property type="molecule type" value="Genomic_DNA"/>
</dbReference>
<accession>A0A364JUX7</accession>